<sequence>MTVLTSSVSCTQTETCFQDGKSDSQLRVKIENNWYNLTQWQHQHPGGAKILQHSNGLDVTDAFTSLHSKNAWTRLSKMHKTIAKLNDTPAPTKATLAFRRLRKQLEEDGWWKHDRKWELFYQLSVFMLTSFGTYISFAGHSIVAILLIGLGMQQAGWIGHDNTHGRGSLQAWFAAFQSGVINGFSRKWWSEKHNIHHVYTNHIGIDADIENDPLIHLFFPSIDKDVYFRRFQHYYFYIISFFTFVSWRIQSLQWIYRHKDINELTLTSIGYLWLVFLGWQVALGSILLGGFLVAIIVTATHQSEDMLDTLSDMSKYSFVESQFATTRDVHTKSILMNYLWGGMQYQLEHHLFPTMPKYRYKALVPIIKQFALENGIEYRVDGVWKLWQKNFKTLKHFAGSSPIEEQ</sequence>
<gene>
    <name evidence="3" type="ORF">OVA965_LOCUS21196</name>
    <name evidence="4" type="ORF">TMI583_LOCUS21787</name>
</gene>
<evidence type="ECO:0000313" key="5">
    <source>
        <dbReference type="Proteomes" id="UP000682733"/>
    </source>
</evidence>
<evidence type="ECO:0000259" key="2">
    <source>
        <dbReference type="PROSITE" id="PS50255"/>
    </source>
</evidence>
<keyword evidence="1" id="KW-0812">Transmembrane</keyword>
<feature type="domain" description="Cytochrome b5 heme-binding" evidence="2">
    <location>
        <begin position="11"/>
        <end position="86"/>
    </location>
</feature>
<dbReference type="InterPro" id="IPR012171">
    <property type="entry name" value="Fatty_acid_desaturase"/>
</dbReference>
<dbReference type="GO" id="GO:0016020">
    <property type="term" value="C:membrane"/>
    <property type="evidence" value="ECO:0007669"/>
    <property type="project" value="TreeGrafter"/>
</dbReference>
<organism evidence="4 5">
    <name type="scientific">Didymodactylos carnosus</name>
    <dbReference type="NCBI Taxonomy" id="1234261"/>
    <lineage>
        <taxon>Eukaryota</taxon>
        <taxon>Metazoa</taxon>
        <taxon>Spiralia</taxon>
        <taxon>Gnathifera</taxon>
        <taxon>Rotifera</taxon>
        <taxon>Eurotatoria</taxon>
        <taxon>Bdelloidea</taxon>
        <taxon>Philodinida</taxon>
        <taxon>Philodinidae</taxon>
        <taxon>Didymodactylos</taxon>
    </lineage>
</organism>
<dbReference type="Gene3D" id="3.10.120.10">
    <property type="entry name" value="Cytochrome b5-like heme/steroid binding domain"/>
    <property type="match status" value="1"/>
</dbReference>
<evidence type="ECO:0000313" key="4">
    <source>
        <dbReference type="EMBL" id="CAF3940060.1"/>
    </source>
</evidence>
<reference evidence="4" key="1">
    <citation type="submission" date="2021-02" db="EMBL/GenBank/DDBJ databases">
        <authorList>
            <person name="Nowell W R."/>
        </authorList>
    </citation>
    <scope>NUCLEOTIDE SEQUENCE</scope>
</reference>
<accession>A0A8S2M5U9</accession>
<dbReference type="Pfam" id="PF00487">
    <property type="entry name" value="FA_desaturase"/>
    <property type="match status" value="1"/>
</dbReference>
<dbReference type="PIRSF" id="PIRSF015921">
    <property type="entry name" value="FA_sphinglp_des"/>
    <property type="match status" value="1"/>
</dbReference>
<dbReference type="PANTHER" id="PTHR19353">
    <property type="entry name" value="FATTY ACID DESATURASE 2"/>
    <property type="match status" value="1"/>
</dbReference>
<protein>
    <recommendedName>
        <fullName evidence="2">Cytochrome b5 heme-binding domain-containing protein</fullName>
    </recommendedName>
</protein>
<dbReference type="PROSITE" id="PS50255">
    <property type="entry name" value="CYTOCHROME_B5_2"/>
    <property type="match status" value="1"/>
</dbReference>
<evidence type="ECO:0000313" key="3">
    <source>
        <dbReference type="EMBL" id="CAF1142490.1"/>
    </source>
</evidence>
<dbReference type="SUPFAM" id="SSF55856">
    <property type="entry name" value="Cytochrome b5-like heme/steroid binding domain"/>
    <property type="match status" value="1"/>
</dbReference>
<proteinExistence type="predicted"/>
<dbReference type="Proteomes" id="UP000677228">
    <property type="component" value="Unassembled WGS sequence"/>
</dbReference>
<dbReference type="Proteomes" id="UP000682733">
    <property type="component" value="Unassembled WGS sequence"/>
</dbReference>
<dbReference type="CDD" id="cd03506">
    <property type="entry name" value="Delta6-FADS-like"/>
    <property type="match status" value="1"/>
</dbReference>
<dbReference type="InterPro" id="IPR036400">
    <property type="entry name" value="Cyt_B5-like_heme/steroid_sf"/>
</dbReference>
<dbReference type="GO" id="GO:0006636">
    <property type="term" value="P:unsaturated fatty acid biosynthetic process"/>
    <property type="evidence" value="ECO:0007669"/>
    <property type="project" value="UniProtKB-ARBA"/>
</dbReference>
<name>A0A8S2M5U9_9BILA</name>
<dbReference type="GO" id="GO:0016717">
    <property type="term" value="F:oxidoreductase activity, acting on paired donors, with oxidation of a pair of donors resulting in the reduction of molecular oxygen to two molecules of water"/>
    <property type="evidence" value="ECO:0007669"/>
    <property type="project" value="TreeGrafter"/>
</dbReference>
<comment type="caution">
    <text evidence="4">The sequence shown here is derived from an EMBL/GenBank/DDBJ whole genome shotgun (WGS) entry which is preliminary data.</text>
</comment>
<dbReference type="Pfam" id="PF00173">
    <property type="entry name" value="Cyt-b5"/>
    <property type="match status" value="1"/>
</dbReference>
<feature type="transmembrane region" description="Helical" evidence="1">
    <location>
        <begin position="270"/>
        <end position="297"/>
    </location>
</feature>
<dbReference type="EMBL" id="CAJOBA010027226">
    <property type="protein sequence ID" value="CAF3940060.1"/>
    <property type="molecule type" value="Genomic_DNA"/>
</dbReference>
<dbReference type="InterPro" id="IPR001199">
    <property type="entry name" value="Cyt_B5-like_heme/steroid-bd"/>
</dbReference>
<dbReference type="GO" id="GO:0042759">
    <property type="term" value="P:long-chain fatty acid biosynthetic process"/>
    <property type="evidence" value="ECO:0007669"/>
    <property type="project" value="UniProtKB-ARBA"/>
</dbReference>
<evidence type="ECO:0000256" key="1">
    <source>
        <dbReference type="SAM" id="Phobius"/>
    </source>
</evidence>
<dbReference type="InterPro" id="IPR005804">
    <property type="entry name" value="FA_desaturase_dom"/>
</dbReference>
<dbReference type="EMBL" id="CAJNOK010011541">
    <property type="protein sequence ID" value="CAF1142490.1"/>
    <property type="molecule type" value="Genomic_DNA"/>
</dbReference>
<feature type="transmembrane region" description="Helical" evidence="1">
    <location>
        <begin position="234"/>
        <end position="250"/>
    </location>
</feature>
<dbReference type="PANTHER" id="PTHR19353:SF19">
    <property type="entry name" value="DELTA(5) FATTY ACID DESATURASE C-RELATED"/>
    <property type="match status" value="1"/>
</dbReference>
<dbReference type="AlphaFoldDB" id="A0A8S2M5U9"/>
<keyword evidence="1" id="KW-1133">Transmembrane helix</keyword>
<feature type="transmembrane region" description="Helical" evidence="1">
    <location>
        <begin position="119"/>
        <end position="148"/>
    </location>
</feature>
<keyword evidence="1" id="KW-0472">Membrane</keyword>